<evidence type="ECO:0000313" key="1">
    <source>
        <dbReference type="EMBL" id="KAA3488393.1"/>
    </source>
</evidence>
<gene>
    <name evidence="1" type="ORF">EPI10_032152</name>
</gene>
<organism evidence="1 2">
    <name type="scientific">Gossypium australe</name>
    <dbReference type="NCBI Taxonomy" id="47621"/>
    <lineage>
        <taxon>Eukaryota</taxon>
        <taxon>Viridiplantae</taxon>
        <taxon>Streptophyta</taxon>
        <taxon>Embryophyta</taxon>
        <taxon>Tracheophyta</taxon>
        <taxon>Spermatophyta</taxon>
        <taxon>Magnoliopsida</taxon>
        <taxon>eudicotyledons</taxon>
        <taxon>Gunneridae</taxon>
        <taxon>Pentapetalae</taxon>
        <taxon>rosids</taxon>
        <taxon>malvids</taxon>
        <taxon>Malvales</taxon>
        <taxon>Malvaceae</taxon>
        <taxon>Malvoideae</taxon>
        <taxon>Gossypium</taxon>
    </lineage>
</organism>
<dbReference type="AlphaFoldDB" id="A0A5B6X3U3"/>
<keyword evidence="2" id="KW-1185">Reference proteome</keyword>
<comment type="caution">
    <text evidence="1">The sequence shown here is derived from an EMBL/GenBank/DDBJ whole genome shotgun (WGS) entry which is preliminary data.</text>
</comment>
<sequence length="93" mass="10521">MTEDSSQGQKWFIQLCDTFKYNGVTDDNPLYDKANNNNLDYPSPPPQLPANNLKASNERTLREYGLPNLDMVQVSITRPAITTNSFKIKPAMI</sequence>
<protein>
    <submittedName>
        <fullName evidence="1">Uncharacterized protein</fullName>
    </submittedName>
</protein>
<dbReference type="EMBL" id="SMMG02000001">
    <property type="protein sequence ID" value="KAA3488393.1"/>
    <property type="molecule type" value="Genomic_DNA"/>
</dbReference>
<evidence type="ECO:0000313" key="2">
    <source>
        <dbReference type="Proteomes" id="UP000325315"/>
    </source>
</evidence>
<proteinExistence type="predicted"/>
<name>A0A5B6X3U3_9ROSI</name>
<accession>A0A5B6X3U3</accession>
<reference evidence="2" key="1">
    <citation type="journal article" date="2019" name="Plant Biotechnol. J.">
        <title>Genome sequencing of the Australian wild diploid species Gossypium australe highlights disease resistance and delayed gland morphogenesis.</title>
        <authorList>
            <person name="Cai Y."/>
            <person name="Cai X."/>
            <person name="Wang Q."/>
            <person name="Wang P."/>
            <person name="Zhang Y."/>
            <person name="Cai C."/>
            <person name="Xu Y."/>
            <person name="Wang K."/>
            <person name="Zhou Z."/>
            <person name="Wang C."/>
            <person name="Geng S."/>
            <person name="Li B."/>
            <person name="Dong Q."/>
            <person name="Hou Y."/>
            <person name="Wang H."/>
            <person name="Ai P."/>
            <person name="Liu Z."/>
            <person name="Yi F."/>
            <person name="Sun M."/>
            <person name="An G."/>
            <person name="Cheng J."/>
            <person name="Zhang Y."/>
            <person name="Shi Q."/>
            <person name="Xie Y."/>
            <person name="Shi X."/>
            <person name="Chang Y."/>
            <person name="Huang F."/>
            <person name="Chen Y."/>
            <person name="Hong S."/>
            <person name="Mi L."/>
            <person name="Sun Q."/>
            <person name="Zhang L."/>
            <person name="Zhou B."/>
            <person name="Peng R."/>
            <person name="Zhang X."/>
            <person name="Liu F."/>
        </authorList>
    </citation>
    <scope>NUCLEOTIDE SEQUENCE [LARGE SCALE GENOMIC DNA]</scope>
    <source>
        <strain evidence="2">cv. PA1801</strain>
    </source>
</reference>
<dbReference type="Proteomes" id="UP000325315">
    <property type="component" value="Unassembled WGS sequence"/>
</dbReference>